<proteinExistence type="predicted"/>
<dbReference type="AlphaFoldDB" id="A0AAJ5ZGR9"/>
<dbReference type="Proteomes" id="UP001321249">
    <property type="component" value="Unassembled WGS sequence"/>
</dbReference>
<evidence type="ECO:0000313" key="3">
    <source>
        <dbReference type="EMBL" id="WFG39794.1"/>
    </source>
</evidence>
<keyword evidence="4" id="KW-1185">Reference proteome</keyword>
<protein>
    <recommendedName>
        <fullName evidence="1">ABM domain-containing protein</fullName>
    </recommendedName>
</protein>
<feature type="domain" description="ABM" evidence="1">
    <location>
        <begin position="6"/>
        <end position="75"/>
    </location>
</feature>
<dbReference type="EMBL" id="CP046147">
    <property type="protein sequence ID" value="WFG39794.1"/>
    <property type="molecule type" value="Genomic_DNA"/>
</dbReference>
<dbReference type="Proteomes" id="UP001219901">
    <property type="component" value="Chromosome"/>
</dbReference>
<evidence type="ECO:0000313" key="5">
    <source>
        <dbReference type="Proteomes" id="UP001321249"/>
    </source>
</evidence>
<reference evidence="4 5" key="1">
    <citation type="submission" date="2019-11" db="EMBL/GenBank/DDBJ databases">
        <authorList>
            <person name="Cho J.-C."/>
        </authorList>
    </citation>
    <scope>NUCLEOTIDE SEQUENCE [LARGE SCALE GENOMIC DNA]</scope>
    <source>
        <strain evidence="3 4">JH1073</strain>
        <strain evidence="2 5">JH702</strain>
    </source>
</reference>
<evidence type="ECO:0000259" key="1">
    <source>
        <dbReference type="Pfam" id="PF03992"/>
    </source>
</evidence>
<dbReference type="Gene3D" id="3.30.70.100">
    <property type="match status" value="1"/>
</dbReference>
<dbReference type="InterPro" id="IPR007138">
    <property type="entry name" value="ABM_dom"/>
</dbReference>
<reference evidence="4" key="3">
    <citation type="submission" date="2023-06" db="EMBL/GenBank/DDBJ databases">
        <title>Pangenomics reveal diversification of enzyme families and niche specialization in globally abundant SAR202 bacteria.</title>
        <authorList>
            <person name="Saw J.H.W."/>
        </authorList>
    </citation>
    <scope>NUCLEOTIDE SEQUENCE [LARGE SCALE GENOMIC DNA]</scope>
    <source>
        <strain evidence="4">JH1073</strain>
    </source>
</reference>
<dbReference type="Pfam" id="PF03992">
    <property type="entry name" value="ABM"/>
    <property type="match status" value="1"/>
</dbReference>
<sequence length="122" mass="13299">MTNENITVVYKWTANPGKLDELSAIYENVSMAMEANEPGATEVEVLVSEKDSALYVRDEFADAGALGFHFTETAAAHFPDLLAIATPGPFFFFGEVPTELKQATDQMQLGAEFSTRIAGFAR</sequence>
<dbReference type="InterPro" id="IPR011008">
    <property type="entry name" value="Dimeric_a/b-barrel"/>
</dbReference>
<accession>A0AAJ5ZGR9</accession>
<name>A0AAJ5ZGR9_9CHLR</name>
<organism evidence="3 4">
    <name type="scientific">Candidatus Lucifugimonas marina</name>
    <dbReference type="NCBI Taxonomy" id="3038979"/>
    <lineage>
        <taxon>Bacteria</taxon>
        <taxon>Bacillati</taxon>
        <taxon>Chloroflexota</taxon>
        <taxon>Dehalococcoidia</taxon>
        <taxon>SAR202 cluster</taxon>
        <taxon>Candidatus Lucifugimonadales</taxon>
        <taxon>Candidatus Lucifugimonadaceae</taxon>
        <taxon>Candidatus Lucifugimonas</taxon>
    </lineage>
</organism>
<evidence type="ECO:0000313" key="2">
    <source>
        <dbReference type="EMBL" id="MDG0868133.1"/>
    </source>
</evidence>
<reference evidence="3" key="2">
    <citation type="journal article" date="2023" name="Nat. Commun.">
        <title>Cultivation of marine bacteria of the SAR202 clade.</title>
        <authorList>
            <person name="Lim Y."/>
            <person name="Seo J.H."/>
            <person name="Giovannoni S.J."/>
            <person name="Kang I."/>
            <person name="Cho J.C."/>
        </authorList>
    </citation>
    <scope>NUCLEOTIDE SEQUENCE</scope>
    <source>
        <strain evidence="3">JH1073</strain>
    </source>
</reference>
<dbReference type="RefSeq" id="WP_342827243.1">
    <property type="nucleotide sequence ID" value="NZ_CP046146.1"/>
</dbReference>
<evidence type="ECO:0000313" key="4">
    <source>
        <dbReference type="Proteomes" id="UP001219901"/>
    </source>
</evidence>
<dbReference type="EMBL" id="WMBE01000008">
    <property type="protein sequence ID" value="MDG0868133.1"/>
    <property type="molecule type" value="Genomic_DNA"/>
</dbReference>
<dbReference type="SUPFAM" id="SSF54909">
    <property type="entry name" value="Dimeric alpha+beta barrel"/>
    <property type="match status" value="1"/>
</dbReference>
<gene>
    <name evidence="2" type="ORF">GKO46_13800</name>
    <name evidence="3" type="ORF">GKO48_09235</name>
</gene>